<dbReference type="RefSeq" id="WP_137614912.1">
    <property type="nucleotide sequence ID" value="NZ_BJDI01000001.1"/>
</dbReference>
<accession>A0ABW1SGY7</accession>
<keyword evidence="1" id="KW-0732">Signal</keyword>
<dbReference type="InterPro" id="IPR027994">
    <property type="entry name" value="WxL_dom"/>
</dbReference>
<organism evidence="3 4">
    <name type="scientific">Lactiplantibacillus nangangensis</name>
    <dbReference type="NCBI Taxonomy" id="2559917"/>
    <lineage>
        <taxon>Bacteria</taxon>
        <taxon>Bacillati</taxon>
        <taxon>Bacillota</taxon>
        <taxon>Bacilli</taxon>
        <taxon>Lactobacillales</taxon>
        <taxon>Lactobacillaceae</taxon>
        <taxon>Lactiplantibacillus</taxon>
    </lineage>
</organism>
<evidence type="ECO:0000256" key="1">
    <source>
        <dbReference type="SAM" id="SignalP"/>
    </source>
</evidence>
<name>A0ABW1SGY7_9LACO</name>
<sequence length="202" mass="21368">MKKLGFLVAIGVLSLLMPARVKAATFDSSVTNGSAGKSQATVEFTDDASQMLQLAAAPDITFPSQFADGRSRQGLQASKLTDYLTIFNNAGVSAWSVQVAASGFYNATGGELKGAQLHIAQGSMLSSNPDDNPGMLILDDILAQKVSPNATPQSIVTATNSTYREWYLYLKPSQVSLDLPETNVVAGNYSADLTWTIAATPK</sequence>
<dbReference type="Proteomes" id="UP001596171">
    <property type="component" value="Unassembled WGS sequence"/>
</dbReference>
<comment type="caution">
    <text evidence="3">The sequence shown here is derived from an EMBL/GenBank/DDBJ whole genome shotgun (WGS) entry which is preliminary data.</text>
</comment>
<dbReference type="EMBL" id="JBHSSE010000003">
    <property type="protein sequence ID" value="MFC6200604.1"/>
    <property type="molecule type" value="Genomic_DNA"/>
</dbReference>
<protein>
    <submittedName>
        <fullName evidence="3">WxL domain-containing protein</fullName>
    </submittedName>
</protein>
<feature type="chain" id="PRO_5045103253" evidence="1">
    <location>
        <begin position="24"/>
        <end position="202"/>
    </location>
</feature>
<evidence type="ECO:0000313" key="4">
    <source>
        <dbReference type="Proteomes" id="UP001596171"/>
    </source>
</evidence>
<evidence type="ECO:0000313" key="3">
    <source>
        <dbReference type="EMBL" id="MFC6200604.1"/>
    </source>
</evidence>
<reference evidence="4" key="1">
    <citation type="journal article" date="2019" name="Int. J. Syst. Evol. Microbiol.">
        <title>The Global Catalogue of Microorganisms (GCM) 10K type strain sequencing project: providing services to taxonomists for standard genome sequencing and annotation.</title>
        <authorList>
            <consortium name="The Broad Institute Genomics Platform"/>
            <consortium name="The Broad Institute Genome Sequencing Center for Infectious Disease"/>
            <person name="Wu L."/>
            <person name="Ma J."/>
        </authorList>
    </citation>
    <scope>NUCLEOTIDE SEQUENCE [LARGE SCALE GENOMIC DNA]</scope>
    <source>
        <strain evidence="4">CCM 8930</strain>
    </source>
</reference>
<proteinExistence type="predicted"/>
<keyword evidence="4" id="KW-1185">Reference proteome</keyword>
<evidence type="ECO:0000259" key="2">
    <source>
        <dbReference type="Pfam" id="PF13731"/>
    </source>
</evidence>
<feature type="domain" description="WxL" evidence="2">
    <location>
        <begin position="51"/>
        <end position="201"/>
    </location>
</feature>
<feature type="signal peptide" evidence="1">
    <location>
        <begin position="1"/>
        <end position="23"/>
    </location>
</feature>
<dbReference type="Pfam" id="PF13731">
    <property type="entry name" value="WxL"/>
    <property type="match status" value="1"/>
</dbReference>
<gene>
    <name evidence="3" type="ORF">ACFP1L_01680</name>
</gene>